<dbReference type="InterPro" id="IPR036259">
    <property type="entry name" value="MFS_trans_sf"/>
</dbReference>
<dbReference type="Proteomes" id="UP000029558">
    <property type="component" value="Chromosome"/>
</dbReference>
<dbReference type="PANTHER" id="PTHR43528">
    <property type="entry name" value="ALPHA-KETOGLUTARATE PERMEASE"/>
    <property type="match status" value="1"/>
</dbReference>
<evidence type="ECO:0000256" key="6">
    <source>
        <dbReference type="ARBA" id="ARBA00022847"/>
    </source>
</evidence>
<evidence type="ECO:0000256" key="5">
    <source>
        <dbReference type="ARBA" id="ARBA00022692"/>
    </source>
</evidence>
<dbReference type="InterPro" id="IPR020846">
    <property type="entry name" value="MFS_dom"/>
</dbReference>
<dbReference type="PROSITE" id="PS00217">
    <property type="entry name" value="SUGAR_TRANSPORT_2"/>
    <property type="match status" value="1"/>
</dbReference>
<dbReference type="InterPro" id="IPR051084">
    <property type="entry name" value="H+-coupled_symporters"/>
</dbReference>
<evidence type="ECO:0000313" key="9">
    <source>
        <dbReference type="EMBL" id="ALB22000.1"/>
    </source>
</evidence>
<name>A0A1L6T9X0_PISSA</name>
<proteinExistence type="inferred from homology"/>
<evidence type="ECO:0000256" key="7">
    <source>
        <dbReference type="ARBA" id="ARBA00022989"/>
    </source>
</evidence>
<evidence type="ECO:0000256" key="1">
    <source>
        <dbReference type="ARBA" id="ARBA00004651"/>
    </source>
</evidence>
<keyword evidence="3" id="KW-0813">Transport</keyword>
<accession>A0A1L6T9X0</accession>
<keyword evidence="4" id="KW-1003">Cell membrane</keyword>
<evidence type="ECO:0000256" key="4">
    <source>
        <dbReference type="ARBA" id="ARBA00022475"/>
    </source>
</evidence>
<dbReference type="InterPro" id="IPR005829">
    <property type="entry name" value="Sugar_transporter_CS"/>
</dbReference>
<evidence type="ECO:0000256" key="8">
    <source>
        <dbReference type="ARBA" id="ARBA00023136"/>
    </source>
</evidence>
<dbReference type="GO" id="GO:0005886">
    <property type="term" value="C:plasma membrane"/>
    <property type="evidence" value="ECO:0007669"/>
    <property type="project" value="UniProtKB-SubCell"/>
</dbReference>
<sequence length="424" mass="46125">MRNFSNTSKAHSPVLISLIAGVEYYDFAILAILAPSLSRVFFPNLHLSIDPLFAIYAIGALFRPVGSIMWGHFADRYGRKKTLITTSFIMIFSTLCISILPNGHQAPIFSPIALLTLRCLQGVSLGGDASSAAVLIAETVSNKKRGFYVSFVFAMNSLGSLLAAAMAYLLLKITPANVMLEWGWRIPFVFGAFLLIICLIFRSGVLESTIFEKNPQRYRLPVSALFKHHSPQVFIGICLGFLGNSLVGLSFSFPTLATNQGFPTSQSSLAYTIATLYLTILYPIAGYFSDIIGRQRLLTIISILTLISSIFIFQLMNIQTTLAITLFMIIIDTFMAITIASAQCAYSELFPTPVRVTGVGIVDSMSSSIGGMMPLLCNIAISLFHNNSAPAYILTIAASATCLAALMLHDQTGCPLTFDEHSTV</sequence>
<comment type="similarity">
    <text evidence="2">Belongs to the major facilitator superfamily. Metabolite:H+ Symporter (MHS) family (TC 2.A.1.6) family.</text>
</comment>
<dbReference type="SUPFAM" id="SSF103473">
    <property type="entry name" value="MFS general substrate transporter"/>
    <property type="match status" value="1"/>
</dbReference>
<reference evidence="9 10" key="1">
    <citation type="journal article" date="2014" name="Genome Announc.">
        <title>Comparative Genome Analysis of Two Isolates of the Fish Pathogen Piscirickettsia salmonis from Different Hosts Reveals Major Differences in Virulence-Associated Secretion Systems.</title>
        <authorList>
            <person name="Bohle H."/>
            <person name="Henriquez P."/>
            <person name="Grothusen H."/>
            <person name="Navas E."/>
            <person name="Sandoval A."/>
            <person name="Bustamante F."/>
            <person name="Bustos P."/>
            <person name="Mancilla M."/>
        </authorList>
    </citation>
    <scope>NUCLEOTIDE SEQUENCE [LARGE SCALE GENOMIC DNA]</scope>
    <source>
        <strain evidence="10">B1-32597</strain>
    </source>
</reference>
<protein>
    <submittedName>
        <fullName evidence="9">Sugar (And other) transporter family protein</fullName>
    </submittedName>
</protein>
<keyword evidence="5" id="KW-0812">Transmembrane</keyword>
<dbReference type="GO" id="GO:0015293">
    <property type="term" value="F:symporter activity"/>
    <property type="evidence" value="ECO:0007669"/>
    <property type="project" value="UniProtKB-KW"/>
</dbReference>
<keyword evidence="8" id="KW-0472">Membrane</keyword>
<dbReference type="Pfam" id="PF07690">
    <property type="entry name" value="MFS_1"/>
    <property type="match status" value="1"/>
</dbReference>
<dbReference type="RefSeq" id="WP_036771756.1">
    <property type="nucleotide sequence ID" value="NZ_CP012508.1"/>
</dbReference>
<gene>
    <name evidence="9" type="ORF">KU39_817</name>
</gene>
<comment type="subcellular location">
    <subcellularLocation>
        <location evidence="1">Cell membrane</location>
        <topology evidence="1">Multi-pass membrane protein</topology>
    </subcellularLocation>
</comment>
<evidence type="ECO:0000256" key="2">
    <source>
        <dbReference type="ARBA" id="ARBA00008240"/>
    </source>
</evidence>
<dbReference type="Gene3D" id="1.20.1250.20">
    <property type="entry name" value="MFS general substrate transporter like domains"/>
    <property type="match status" value="2"/>
</dbReference>
<evidence type="ECO:0000313" key="10">
    <source>
        <dbReference type="Proteomes" id="UP000029558"/>
    </source>
</evidence>
<dbReference type="AlphaFoldDB" id="A0A1L6T9X0"/>
<evidence type="ECO:0000256" key="3">
    <source>
        <dbReference type="ARBA" id="ARBA00022448"/>
    </source>
</evidence>
<keyword evidence="6" id="KW-0769">Symport</keyword>
<dbReference type="EMBL" id="CP012508">
    <property type="protein sequence ID" value="ALB22000.1"/>
    <property type="molecule type" value="Genomic_DNA"/>
</dbReference>
<keyword evidence="7" id="KW-1133">Transmembrane helix</keyword>
<dbReference type="InterPro" id="IPR011701">
    <property type="entry name" value="MFS"/>
</dbReference>
<dbReference type="PANTHER" id="PTHR43528:SF1">
    <property type="entry name" value="ALPHA-KETOGLUTARATE PERMEASE"/>
    <property type="match status" value="1"/>
</dbReference>
<dbReference type="OrthoDB" id="3690818at2"/>
<dbReference type="PROSITE" id="PS50850">
    <property type="entry name" value="MFS"/>
    <property type="match status" value="1"/>
</dbReference>
<organism evidence="9 10">
    <name type="scientific">Piscirickettsia salmonis</name>
    <dbReference type="NCBI Taxonomy" id="1238"/>
    <lineage>
        <taxon>Bacteria</taxon>
        <taxon>Pseudomonadati</taxon>
        <taxon>Pseudomonadota</taxon>
        <taxon>Gammaproteobacteria</taxon>
        <taxon>Thiotrichales</taxon>
        <taxon>Piscirickettsiaceae</taxon>
        <taxon>Piscirickettsia</taxon>
    </lineage>
</organism>